<sequence>MADREPLSRINTEDRSSSEPVTVPRIQPGDEKAAADLREVGVEQDETMSFGKAASEGKTTAYLITARPGVPVGSKQARVRPRRSVTTHG</sequence>
<evidence type="ECO:0008006" key="4">
    <source>
        <dbReference type="Google" id="ProtNLM"/>
    </source>
</evidence>
<evidence type="ECO:0000313" key="3">
    <source>
        <dbReference type="Proteomes" id="UP000643165"/>
    </source>
</evidence>
<accession>A0ABQ4IZY2</accession>
<comment type="caution">
    <text evidence="2">The sequence shown here is derived from an EMBL/GenBank/DDBJ whole genome shotgun (WGS) entry which is preliminary data.</text>
</comment>
<protein>
    <recommendedName>
        <fullName evidence="4">PASTA domain-containing protein</fullName>
    </recommendedName>
</protein>
<dbReference type="EMBL" id="BOPB01000025">
    <property type="protein sequence ID" value="GIJ23417.1"/>
    <property type="molecule type" value="Genomic_DNA"/>
</dbReference>
<reference evidence="2 3" key="1">
    <citation type="submission" date="2021-01" db="EMBL/GenBank/DDBJ databases">
        <title>Whole genome shotgun sequence of Verrucosispora lutea NBRC 106530.</title>
        <authorList>
            <person name="Komaki H."/>
            <person name="Tamura T."/>
        </authorList>
    </citation>
    <scope>NUCLEOTIDE SEQUENCE [LARGE SCALE GENOMIC DNA]</scope>
    <source>
        <strain evidence="2 3">NBRC 106530</strain>
    </source>
</reference>
<organism evidence="2 3">
    <name type="scientific">Micromonospora lutea</name>
    <dbReference type="NCBI Taxonomy" id="419825"/>
    <lineage>
        <taxon>Bacteria</taxon>
        <taxon>Bacillati</taxon>
        <taxon>Actinomycetota</taxon>
        <taxon>Actinomycetes</taxon>
        <taxon>Micromonosporales</taxon>
        <taxon>Micromonosporaceae</taxon>
        <taxon>Micromonospora</taxon>
    </lineage>
</organism>
<evidence type="ECO:0000256" key="1">
    <source>
        <dbReference type="SAM" id="MobiDB-lite"/>
    </source>
</evidence>
<dbReference type="Proteomes" id="UP000643165">
    <property type="component" value="Unassembled WGS sequence"/>
</dbReference>
<evidence type="ECO:0000313" key="2">
    <source>
        <dbReference type="EMBL" id="GIJ23417.1"/>
    </source>
</evidence>
<feature type="compositionally biased region" description="Basic and acidic residues" evidence="1">
    <location>
        <begin position="1"/>
        <end position="17"/>
    </location>
</feature>
<proteinExistence type="predicted"/>
<keyword evidence="3" id="KW-1185">Reference proteome</keyword>
<feature type="region of interest" description="Disordered" evidence="1">
    <location>
        <begin position="1"/>
        <end position="32"/>
    </location>
</feature>
<name>A0ABQ4IZY2_9ACTN</name>
<gene>
    <name evidence="2" type="ORF">Vlu01_40410</name>
</gene>